<protein>
    <recommendedName>
        <fullName evidence="6">Dipeptidyl-peptidase</fullName>
        <ecNumber evidence="6">3.4.14.-</ecNumber>
    </recommendedName>
</protein>
<evidence type="ECO:0000256" key="6">
    <source>
        <dbReference type="RuleBase" id="RU366067"/>
    </source>
</evidence>
<keyword evidence="5 6" id="KW-0378">Hydrolase</keyword>
<evidence type="ECO:0000256" key="1">
    <source>
        <dbReference type="ARBA" id="ARBA00010491"/>
    </source>
</evidence>
<keyword evidence="6" id="KW-0720">Serine protease</keyword>
<evidence type="ECO:0000256" key="2">
    <source>
        <dbReference type="ARBA" id="ARBA00022438"/>
    </source>
</evidence>
<gene>
    <name evidence="7" type="ORF">SBA5_670006</name>
</gene>
<dbReference type="Pfam" id="PF10459">
    <property type="entry name" value="Peptidase_S46"/>
    <property type="match status" value="1"/>
</dbReference>
<dbReference type="PANTHER" id="PTHR38469:SF1">
    <property type="entry name" value="PERIPLASMIC PEPTIDASE SUBFAMILY S1B"/>
    <property type="match status" value="1"/>
</dbReference>
<evidence type="ECO:0000256" key="3">
    <source>
        <dbReference type="ARBA" id="ARBA00022670"/>
    </source>
</evidence>
<keyword evidence="3 6" id="KW-0645">Protease</keyword>
<dbReference type="GO" id="GO:0008239">
    <property type="term" value="F:dipeptidyl-peptidase activity"/>
    <property type="evidence" value="ECO:0007669"/>
    <property type="project" value="UniProtKB-UniRule"/>
</dbReference>
<dbReference type="InterPro" id="IPR009003">
    <property type="entry name" value="Peptidase_S1_PA"/>
</dbReference>
<dbReference type="SUPFAM" id="SSF50494">
    <property type="entry name" value="Trypsin-like serine proteases"/>
    <property type="match status" value="1"/>
</dbReference>
<dbReference type="PANTHER" id="PTHR38469">
    <property type="entry name" value="PERIPLASMIC PEPTIDASE SUBFAMILY S1B"/>
    <property type="match status" value="1"/>
</dbReference>
<comment type="similarity">
    <text evidence="1 6">Belongs to the peptidase S46 family.</text>
</comment>
<keyword evidence="2 6" id="KW-0031">Aminopeptidase</keyword>
<dbReference type="AlphaFoldDB" id="A0A2N9LZC5"/>
<comment type="function">
    <text evidence="6">Catalyzes the removal of dipeptides from the N-terminus of oligopeptides.</text>
</comment>
<dbReference type="GO" id="GO:0006508">
    <property type="term" value="P:proteolysis"/>
    <property type="evidence" value="ECO:0007669"/>
    <property type="project" value="UniProtKB-KW"/>
</dbReference>
<name>A0A2N9LZC5_9BACT</name>
<dbReference type="InterPro" id="IPR043504">
    <property type="entry name" value="Peptidase_S1_PA_chymotrypsin"/>
</dbReference>
<evidence type="ECO:0000313" key="8">
    <source>
        <dbReference type="Proteomes" id="UP000239735"/>
    </source>
</evidence>
<dbReference type="GO" id="GO:0070009">
    <property type="term" value="F:serine-type aminopeptidase activity"/>
    <property type="evidence" value="ECO:0007669"/>
    <property type="project" value="UniProtKB-UniRule"/>
</dbReference>
<organism evidence="7 8">
    <name type="scientific">Candidatus Sulfuritelmatomonas gaucii</name>
    <dbReference type="NCBI Taxonomy" id="2043161"/>
    <lineage>
        <taxon>Bacteria</taxon>
        <taxon>Pseudomonadati</taxon>
        <taxon>Acidobacteriota</taxon>
        <taxon>Terriglobia</taxon>
        <taxon>Terriglobales</taxon>
        <taxon>Acidobacteriaceae</taxon>
        <taxon>Candidatus Sulfuritelmatomonas</taxon>
    </lineage>
</organism>
<keyword evidence="4" id="KW-0732">Signal</keyword>
<dbReference type="EC" id="3.4.14.-" evidence="6"/>
<reference evidence="8" key="1">
    <citation type="submission" date="2018-02" db="EMBL/GenBank/DDBJ databases">
        <authorList>
            <person name="Hausmann B."/>
        </authorList>
    </citation>
    <scope>NUCLEOTIDE SEQUENCE [LARGE SCALE GENOMIC DNA]</scope>
    <source>
        <strain evidence="8">Peat soil MAG SbA5</strain>
    </source>
</reference>
<evidence type="ECO:0000313" key="7">
    <source>
        <dbReference type="EMBL" id="SPE28556.1"/>
    </source>
</evidence>
<dbReference type="GO" id="GO:0043171">
    <property type="term" value="P:peptide catabolic process"/>
    <property type="evidence" value="ECO:0007669"/>
    <property type="project" value="UniProtKB-UniRule"/>
</dbReference>
<dbReference type="Proteomes" id="UP000239735">
    <property type="component" value="Unassembled WGS sequence"/>
</dbReference>
<sequence>MILRIFSRLTLFAVLVSMSGLMVRAEEGMWTFDNPPLKQLAAKYNFHPTQEWLDHLRLSSARLNDGGSGSFVSPNGLLLTNHHVARGQLQKNSTAEHNYVRDGLYARTPGEEMKSPDMEVNVLVGMHDVTARVLGAARGITDKAKALKMRQAEIAAIEKESKDKSGLRSDVISLYNGSEYWLYQYKAYTDVRLVFAPEEQAAFFGGDPDNFTYPRYDLDMALFRVYDNGKPLHTENYLKWSAKGAAPGELAFISGNPGSTARQETVAQLLVEREVREPAMIEYLQRRIAVAQNFAKQGPEQARLVASTVFSLQNSLKVYVGREAALSDKSILGIKQAEENNLRAKVAANPEWQKEYGDAWGEIAQVMAPNKVEVRKQVFRRPDSQLFTLALEIVQYVSEVKKPDGERLSQFHEAGLDSLRFQMLSSAPIYPSTEKLFLANALKLATKELGASDPYVKAIVKGGDIDKTVETLVNGTKLRDPAFRRSLLDGGEAAVIASTDPMIMAARRVDPVWRADYQYRRDTIDSVLEAAGEKLGQARFAVSGKNAYPDATFTLRLSYGAVDGYPYNGTIAPPFTTFYGLYGRSASFSNVAPFDLTPKEAAARDKLDLATPLDFVCTGDIIGGNSGSPVVNRDGELVGLIFDGNIESLAGDYVYDGTKNRAVAVHSAAMIEGLRKIYGAAALADELQGKN</sequence>
<evidence type="ECO:0000256" key="4">
    <source>
        <dbReference type="ARBA" id="ARBA00022729"/>
    </source>
</evidence>
<dbReference type="Gene3D" id="2.40.10.10">
    <property type="entry name" value="Trypsin-like serine proteases"/>
    <property type="match status" value="1"/>
</dbReference>
<proteinExistence type="inferred from homology"/>
<evidence type="ECO:0000256" key="5">
    <source>
        <dbReference type="ARBA" id="ARBA00022801"/>
    </source>
</evidence>
<dbReference type="InterPro" id="IPR019500">
    <property type="entry name" value="Pep_S46"/>
</dbReference>
<dbReference type="EMBL" id="OKRB01000127">
    <property type="protein sequence ID" value="SPE28556.1"/>
    <property type="molecule type" value="Genomic_DNA"/>
</dbReference>
<accession>A0A2N9LZC5</accession>